<dbReference type="PIRSF" id="PIRSF033634">
    <property type="entry name" value="UCP033634"/>
    <property type="match status" value="1"/>
</dbReference>
<evidence type="ECO:0008006" key="3">
    <source>
        <dbReference type="Google" id="ProtNLM"/>
    </source>
</evidence>
<organism evidence="1 2">
    <name type="scientific">Lysinibacillus irui</name>
    <dbReference type="NCBI Taxonomy" id="2998077"/>
    <lineage>
        <taxon>Bacteria</taxon>
        <taxon>Bacillati</taxon>
        <taxon>Bacillota</taxon>
        <taxon>Bacilli</taxon>
        <taxon>Bacillales</taxon>
        <taxon>Bacillaceae</taxon>
        <taxon>Lysinibacillus</taxon>
    </lineage>
</organism>
<dbReference type="RefSeq" id="WP_274795344.1">
    <property type="nucleotide sequence ID" value="NZ_CP113527.1"/>
</dbReference>
<gene>
    <name evidence="1" type="ORF">OU989_01485</name>
</gene>
<evidence type="ECO:0000313" key="2">
    <source>
        <dbReference type="Proteomes" id="UP001219585"/>
    </source>
</evidence>
<evidence type="ECO:0000313" key="1">
    <source>
        <dbReference type="EMBL" id="WDV07178.1"/>
    </source>
</evidence>
<dbReference type="InterPro" id="IPR029058">
    <property type="entry name" value="AB_hydrolase_fold"/>
</dbReference>
<dbReference type="SUPFAM" id="SSF53474">
    <property type="entry name" value="alpha/beta-Hydrolases"/>
    <property type="match status" value="1"/>
</dbReference>
<dbReference type="InterPro" id="IPR017018">
    <property type="entry name" value="UCP033634"/>
</dbReference>
<dbReference type="KEGG" id="liu:OU989_01485"/>
<dbReference type="Proteomes" id="UP001219585">
    <property type="component" value="Chromosome"/>
</dbReference>
<protein>
    <recommendedName>
        <fullName evidence="3">Alpha/beta hydrolase</fullName>
    </recommendedName>
</protein>
<dbReference type="EMBL" id="CP113527">
    <property type="protein sequence ID" value="WDV07178.1"/>
    <property type="molecule type" value="Genomic_DNA"/>
</dbReference>
<dbReference type="AlphaFoldDB" id="A0AAJ5RKS1"/>
<sequence>MKIKPKQDMYNGISYNFFDNNSDKICFMFSGTGYSYDKPILYYSRLLVLELGYDVIQINYTFAQQQFEQEPQAISNMVYSVVNPIVEDFLQTKPYSHVIYIGKSLGTMPIIDFYMQRPSLIPANYVLFTPLLSLEHTLTNLLDKHAFLAIGTADPHYSQEKIAQLTSHKLSVFENLDHSLEIPSNIALTIQCCQSLMKQLKAFLQIN</sequence>
<dbReference type="Gene3D" id="3.40.50.1820">
    <property type="entry name" value="alpha/beta hydrolase"/>
    <property type="match status" value="1"/>
</dbReference>
<accession>A0AAJ5RKS1</accession>
<name>A0AAJ5RKS1_9BACI</name>
<proteinExistence type="predicted"/>
<reference evidence="1" key="1">
    <citation type="submission" date="2022-11" db="EMBL/GenBank/DDBJ databases">
        <title>Lysinibacillus irui.</title>
        <authorList>
            <person name="Akintayo S.O."/>
        </authorList>
    </citation>
    <scope>NUCLEOTIDE SEQUENCE</scope>
    <source>
        <strain evidence="1">IRB4-01</strain>
    </source>
</reference>